<evidence type="ECO:0000256" key="9">
    <source>
        <dbReference type="RuleBase" id="RU361240"/>
    </source>
</evidence>
<proteinExistence type="inferred from homology"/>
<evidence type="ECO:0000256" key="8">
    <source>
        <dbReference type="ARBA" id="ARBA00043962"/>
    </source>
</evidence>
<evidence type="ECO:0000259" key="11">
    <source>
        <dbReference type="Pfam" id="PF04389"/>
    </source>
</evidence>
<gene>
    <name evidence="12" type="ORF">CONCODRAFT_41582</name>
</gene>
<evidence type="ECO:0000256" key="6">
    <source>
        <dbReference type="ARBA" id="ARBA00022801"/>
    </source>
</evidence>
<evidence type="ECO:0000256" key="2">
    <source>
        <dbReference type="ARBA" id="ARBA00022438"/>
    </source>
</evidence>
<dbReference type="GO" id="GO:0008235">
    <property type="term" value="F:metalloexopeptidase activity"/>
    <property type="evidence" value="ECO:0007669"/>
    <property type="project" value="InterPro"/>
</dbReference>
<evidence type="ECO:0000256" key="3">
    <source>
        <dbReference type="ARBA" id="ARBA00022670"/>
    </source>
</evidence>
<evidence type="ECO:0000256" key="7">
    <source>
        <dbReference type="ARBA" id="ARBA00022833"/>
    </source>
</evidence>
<dbReference type="PANTHER" id="PTHR12147:SF56">
    <property type="entry name" value="AMINOPEPTIDASE YDR415C-RELATED"/>
    <property type="match status" value="1"/>
</dbReference>
<dbReference type="STRING" id="796925.A0A137P0Q4"/>
<keyword evidence="6 9" id="KW-0378">Hydrolase</keyword>
<evidence type="ECO:0000313" key="13">
    <source>
        <dbReference type="Proteomes" id="UP000070444"/>
    </source>
</evidence>
<evidence type="ECO:0000313" key="12">
    <source>
        <dbReference type="EMBL" id="KXN68646.1"/>
    </source>
</evidence>
<evidence type="ECO:0000256" key="1">
    <source>
        <dbReference type="ARBA" id="ARBA00001947"/>
    </source>
</evidence>
<feature type="chain" id="PRO_5011955324" description="Peptide hydrolase" evidence="10">
    <location>
        <begin position="16"/>
        <end position="362"/>
    </location>
</feature>
<evidence type="ECO:0000256" key="10">
    <source>
        <dbReference type="SAM" id="SignalP"/>
    </source>
</evidence>
<keyword evidence="5 10" id="KW-0732">Signal</keyword>
<dbReference type="Gene3D" id="3.40.630.10">
    <property type="entry name" value="Zn peptidases"/>
    <property type="match status" value="1"/>
</dbReference>
<dbReference type="EC" id="3.4.-.-" evidence="9"/>
<dbReference type="Proteomes" id="UP000070444">
    <property type="component" value="Unassembled WGS sequence"/>
</dbReference>
<dbReference type="GO" id="GO:0046872">
    <property type="term" value="F:metal ion binding"/>
    <property type="evidence" value="ECO:0007669"/>
    <property type="project" value="UniProtKB-KW"/>
</dbReference>
<dbReference type="EMBL" id="KQ964566">
    <property type="protein sequence ID" value="KXN68646.1"/>
    <property type="molecule type" value="Genomic_DNA"/>
</dbReference>
<dbReference type="Pfam" id="PF04389">
    <property type="entry name" value="Peptidase_M28"/>
    <property type="match status" value="1"/>
</dbReference>
<dbReference type="OrthoDB" id="2214at2759"/>
<keyword evidence="3 9" id="KW-0645">Protease</keyword>
<keyword evidence="4 9" id="KW-0479">Metal-binding</keyword>
<dbReference type="GO" id="GO:0004177">
    <property type="term" value="F:aminopeptidase activity"/>
    <property type="evidence" value="ECO:0007669"/>
    <property type="project" value="UniProtKB-KW"/>
</dbReference>
<dbReference type="AlphaFoldDB" id="A0A137P0Q4"/>
<dbReference type="InterPro" id="IPR045175">
    <property type="entry name" value="M28_fam"/>
</dbReference>
<dbReference type="InterPro" id="IPR007484">
    <property type="entry name" value="Peptidase_M28"/>
</dbReference>
<reference evidence="12 13" key="1">
    <citation type="journal article" date="2015" name="Genome Biol. Evol.">
        <title>Phylogenomic analyses indicate that early fungi evolved digesting cell walls of algal ancestors of land plants.</title>
        <authorList>
            <person name="Chang Y."/>
            <person name="Wang S."/>
            <person name="Sekimoto S."/>
            <person name="Aerts A.L."/>
            <person name="Choi C."/>
            <person name="Clum A."/>
            <person name="LaButti K.M."/>
            <person name="Lindquist E.A."/>
            <person name="Yee Ngan C."/>
            <person name="Ohm R.A."/>
            <person name="Salamov A.A."/>
            <person name="Grigoriev I.V."/>
            <person name="Spatafora J.W."/>
            <person name="Berbee M.L."/>
        </authorList>
    </citation>
    <scope>NUCLEOTIDE SEQUENCE [LARGE SCALE GENOMIC DNA]</scope>
    <source>
        <strain evidence="12 13">NRRL 28638</strain>
    </source>
</reference>
<keyword evidence="2" id="KW-0031">Aminopeptidase</keyword>
<protein>
    <recommendedName>
        <fullName evidence="9">Peptide hydrolase</fullName>
        <ecNumber evidence="9">3.4.-.-</ecNumber>
    </recommendedName>
</protein>
<sequence>MKLANLLLNLVAVSAIPAEEVAQDKTRLLQLTEQGPAKWFSEAEFYQLLKEGKHFVDKTDDGPEPRSLPKIVSNFAIPTQVKYKTQTVAAQSFLDTNRAKSWLTQLSNFHTRYYSSPTGLQAAQFIRDHAKSIASKYKGTIAVEEFKHTWNQPSIIVRITGSKLPNEIVVLGAHLDSINQNNPTTGRSPGADDDGSGSALLIEVLQSLVSANFVPQRTIEFQFYAAEEVGLKGSRAIARSYRQAGKNVVAMLQQDMVGYKPANVNTISVKTDYSDPQLVNFISTLITTYTKHPVKRDSCGYACSDHASFNESGYKAAIQSETVLARGYHTERDVISDMDFEYFKEFCKVATGFAIELAEPAN</sequence>
<dbReference type="GO" id="GO:0006508">
    <property type="term" value="P:proteolysis"/>
    <property type="evidence" value="ECO:0007669"/>
    <property type="project" value="UniProtKB-KW"/>
</dbReference>
<organism evidence="12 13">
    <name type="scientific">Conidiobolus coronatus (strain ATCC 28846 / CBS 209.66 / NRRL 28638)</name>
    <name type="common">Delacroixia coronata</name>
    <dbReference type="NCBI Taxonomy" id="796925"/>
    <lineage>
        <taxon>Eukaryota</taxon>
        <taxon>Fungi</taxon>
        <taxon>Fungi incertae sedis</taxon>
        <taxon>Zoopagomycota</taxon>
        <taxon>Entomophthoromycotina</taxon>
        <taxon>Entomophthoromycetes</taxon>
        <taxon>Entomophthorales</taxon>
        <taxon>Ancylistaceae</taxon>
        <taxon>Conidiobolus</taxon>
    </lineage>
</organism>
<dbReference type="PANTHER" id="PTHR12147">
    <property type="entry name" value="METALLOPEPTIDASE M28 FAMILY MEMBER"/>
    <property type="match status" value="1"/>
</dbReference>
<comment type="cofactor">
    <cofactor evidence="1">
        <name>Zn(2+)</name>
        <dbReference type="ChEBI" id="CHEBI:29105"/>
    </cofactor>
</comment>
<evidence type="ECO:0000256" key="4">
    <source>
        <dbReference type="ARBA" id="ARBA00022723"/>
    </source>
</evidence>
<feature type="domain" description="Peptidase M28" evidence="11">
    <location>
        <begin position="155"/>
        <end position="349"/>
    </location>
</feature>
<keyword evidence="7 9" id="KW-0862">Zinc</keyword>
<name>A0A137P0Q4_CONC2</name>
<keyword evidence="13" id="KW-1185">Reference proteome</keyword>
<accession>A0A137P0Q4</accession>
<evidence type="ECO:0000256" key="5">
    <source>
        <dbReference type="ARBA" id="ARBA00022729"/>
    </source>
</evidence>
<dbReference type="SUPFAM" id="SSF53187">
    <property type="entry name" value="Zn-dependent exopeptidases"/>
    <property type="match status" value="1"/>
</dbReference>
<feature type="signal peptide" evidence="10">
    <location>
        <begin position="1"/>
        <end position="15"/>
    </location>
</feature>
<comment type="similarity">
    <text evidence="8">Belongs to the peptidase M28 family. M28E subfamily.</text>
</comment>
<dbReference type="OMA" id="QSATWLQ"/>